<sequence>MFLRDFSIHADEAIVDRYQGGFVQRFHRESTSVVEPYLAALHEQVRTVKTAKLVWEFSDEISELPPHVPGVCRYRWPFDFAAFHAAATPLAKQQLILDAFQAANLWIARHSVWPTKPFEAAYRTIVDRNFVFAGCLKDSWLNSTKDFRVRLFFNWHLDRVELAAALYRNRSTCELCRHALGPDVPAGGLLQCYSRRAKWRSRTRFVVSGSHWSKEWVADFRAAMKQEA</sequence>
<proteinExistence type="predicted"/>
<evidence type="ECO:0000313" key="1">
    <source>
        <dbReference type="EMBL" id="QDU25121.1"/>
    </source>
</evidence>
<dbReference type="KEGG" id="aagg:ETAA8_01820"/>
<dbReference type="RefSeq" id="WP_145083506.1">
    <property type="nucleotide sequence ID" value="NZ_CP036274.1"/>
</dbReference>
<organism evidence="1 2">
    <name type="scientific">Anatilimnocola aggregata</name>
    <dbReference type="NCBI Taxonomy" id="2528021"/>
    <lineage>
        <taxon>Bacteria</taxon>
        <taxon>Pseudomonadati</taxon>
        <taxon>Planctomycetota</taxon>
        <taxon>Planctomycetia</taxon>
        <taxon>Pirellulales</taxon>
        <taxon>Pirellulaceae</taxon>
        <taxon>Anatilimnocola</taxon>
    </lineage>
</organism>
<name>A0A517Y4D4_9BACT</name>
<dbReference type="EMBL" id="CP036274">
    <property type="protein sequence ID" value="QDU25121.1"/>
    <property type="molecule type" value="Genomic_DNA"/>
</dbReference>
<keyword evidence="2" id="KW-1185">Reference proteome</keyword>
<accession>A0A517Y4D4</accession>
<gene>
    <name evidence="1" type="ORF">ETAA8_01820</name>
</gene>
<protein>
    <submittedName>
        <fullName evidence="1">Uncharacterized protein</fullName>
    </submittedName>
</protein>
<dbReference type="Proteomes" id="UP000315017">
    <property type="component" value="Chromosome"/>
</dbReference>
<evidence type="ECO:0000313" key="2">
    <source>
        <dbReference type="Proteomes" id="UP000315017"/>
    </source>
</evidence>
<dbReference type="AlphaFoldDB" id="A0A517Y4D4"/>
<dbReference type="OrthoDB" id="9997632at2"/>
<reference evidence="1 2" key="1">
    <citation type="submission" date="2019-02" db="EMBL/GenBank/DDBJ databases">
        <title>Deep-cultivation of Planctomycetes and their phenomic and genomic characterization uncovers novel biology.</title>
        <authorList>
            <person name="Wiegand S."/>
            <person name="Jogler M."/>
            <person name="Boedeker C."/>
            <person name="Pinto D."/>
            <person name="Vollmers J."/>
            <person name="Rivas-Marin E."/>
            <person name="Kohn T."/>
            <person name="Peeters S.H."/>
            <person name="Heuer A."/>
            <person name="Rast P."/>
            <person name="Oberbeckmann S."/>
            <person name="Bunk B."/>
            <person name="Jeske O."/>
            <person name="Meyerdierks A."/>
            <person name="Storesund J.E."/>
            <person name="Kallscheuer N."/>
            <person name="Luecker S."/>
            <person name="Lage O.M."/>
            <person name="Pohl T."/>
            <person name="Merkel B.J."/>
            <person name="Hornburger P."/>
            <person name="Mueller R.-W."/>
            <person name="Bruemmer F."/>
            <person name="Labrenz M."/>
            <person name="Spormann A.M."/>
            <person name="Op den Camp H."/>
            <person name="Overmann J."/>
            <person name="Amann R."/>
            <person name="Jetten M.S.M."/>
            <person name="Mascher T."/>
            <person name="Medema M.H."/>
            <person name="Devos D.P."/>
            <person name="Kaster A.-K."/>
            <person name="Ovreas L."/>
            <person name="Rohde M."/>
            <person name="Galperin M.Y."/>
            <person name="Jogler C."/>
        </authorList>
    </citation>
    <scope>NUCLEOTIDE SEQUENCE [LARGE SCALE GENOMIC DNA]</scope>
    <source>
        <strain evidence="1 2">ETA_A8</strain>
    </source>
</reference>